<keyword evidence="2" id="KW-0472">Membrane</keyword>
<evidence type="ECO:0000256" key="2">
    <source>
        <dbReference type="SAM" id="Phobius"/>
    </source>
</evidence>
<feature type="compositionally biased region" description="Pro residues" evidence="1">
    <location>
        <begin position="212"/>
        <end position="228"/>
    </location>
</feature>
<evidence type="ECO:0008006" key="5">
    <source>
        <dbReference type="Google" id="ProtNLM"/>
    </source>
</evidence>
<evidence type="ECO:0000313" key="3">
    <source>
        <dbReference type="EMBL" id="MCP2258955.1"/>
    </source>
</evidence>
<organism evidence="3 4">
    <name type="scientific">Streptoalloteichus tenebrarius (strain ATCC 17920 / DSM 40477 / JCM 4838 / CBS 697.72 / NBRC 16177 / NCIMB 11028 / NRRL B-12390 / A12253. 1 / ISP 5477)</name>
    <name type="common">Streptomyces tenebrarius</name>
    <dbReference type="NCBI Taxonomy" id="1933"/>
    <lineage>
        <taxon>Bacteria</taxon>
        <taxon>Bacillati</taxon>
        <taxon>Actinomycetota</taxon>
        <taxon>Actinomycetes</taxon>
        <taxon>Pseudonocardiales</taxon>
        <taxon>Pseudonocardiaceae</taxon>
        <taxon>Streptoalloteichus</taxon>
    </lineage>
</organism>
<dbReference type="EMBL" id="JAMTCP010000012">
    <property type="protein sequence ID" value="MCP2258955.1"/>
    <property type="molecule type" value="Genomic_DNA"/>
</dbReference>
<feature type="transmembrane region" description="Helical" evidence="2">
    <location>
        <begin position="137"/>
        <end position="157"/>
    </location>
</feature>
<evidence type="ECO:0000313" key="4">
    <source>
        <dbReference type="Proteomes" id="UP001205311"/>
    </source>
</evidence>
<feature type="region of interest" description="Disordered" evidence="1">
    <location>
        <begin position="185"/>
        <end position="228"/>
    </location>
</feature>
<feature type="compositionally biased region" description="Low complexity" evidence="1">
    <location>
        <begin position="187"/>
        <end position="211"/>
    </location>
</feature>
<name>A0ABT1HTV9_STRSD</name>
<keyword evidence="2" id="KW-0812">Transmembrane</keyword>
<comment type="caution">
    <text evidence="3">The sequence shown here is derived from an EMBL/GenBank/DDBJ whole genome shotgun (WGS) entry which is preliminary data.</text>
</comment>
<proteinExistence type="predicted"/>
<evidence type="ECO:0000256" key="1">
    <source>
        <dbReference type="SAM" id="MobiDB-lite"/>
    </source>
</evidence>
<gene>
    <name evidence="3" type="ORF">LX15_002654</name>
</gene>
<keyword evidence="2" id="KW-1133">Transmembrane helix</keyword>
<feature type="region of interest" description="Disordered" evidence="1">
    <location>
        <begin position="1"/>
        <end position="33"/>
    </location>
</feature>
<feature type="transmembrane region" description="Helical" evidence="2">
    <location>
        <begin position="41"/>
        <end position="71"/>
    </location>
</feature>
<accession>A0ABT1HTV9</accession>
<dbReference type="Proteomes" id="UP001205311">
    <property type="component" value="Unassembled WGS sequence"/>
</dbReference>
<feature type="compositionally biased region" description="Low complexity" evidence="1">
    <location>
        <begin position="1"/>
        <end position="22"/>
    </location>
</feature>
<reference evidence="3 4" key="1">
    <citation type="submission" date="2022-06" db="EMBL/GenBank/DDBJ databases">
        <title>Genomic Encyclopedia of Archaeal and Bacterial Type Strains, Phase II (KMG-II): from individual species to whole genera.</title>
        <authorList>
            <person name="Goeker M."/>
        </authorList>
    </citation>
    <scope>NUCLEOTIDE SEQUENCE [LARGE SCALE GENOMIC DNA]</scope>
    <source>
        <strain evidence="3 4">DSM 40477</strain>
    </source>
</reference>
<feature type="compositionally biased region" description="Pro residues" evidence="1">
    <location>
        <begin position="23"/>
        <end position="32"/>
    </location>
</feature>
<protein>
    <recommendedName>
        <fullName evidence="5">Integral membrane protein</fullName>
    </recommendedName>
</protein>
<sequence length="228" mass="23102">MWNPGSPGQHQPGHPAQYGHPGPVAPPPPTVKPPTNVTTTLAAVAALFAAALVGGTIVEMALNGVLLFVFTMKTDPVTFVLTLMAFVRLPCLGLGGVLLMLGKRVGHVLVFVGASMGLVTVLVSVSTFGLPPLASNATFQLLANVVLAIAVVVLALLPQTLRYLAYRNAQVSGAPAFVPAGPPAGPGMPQGYGPQPGMAPPGAYGQPGAFPQQPPAPGYGPPPQGWSG</sequence>
<keyword evidence="4" id="KW-1185">Reference proteome</keyword>
<feature type="transmembrane region" description="Helical" evidence="2">
    <location>
        <begin position="77"/>
        <end position="101"/>
    </location>
</feature>
<feature type="transmembrane region" description="Helical" evidence="2">
    <location>
        <begin position="108"/>
        <end position="131"/>
    </location>
</feature>